<name>A0A059GCQ0_9PROT</name>
<dbReference type="PROSITE" id="PS50005">
    <property type="entry name" value="TPR"/>
    <property type="match status" value="1"/>
</dbReference>
<proteinExistence type="predicted"/>
<dbReference type="InterPro" id="IPR011990">
    <property type="entry name" value="TPR-like_helical_dom_sf"/>
</dbReference>
<dbReference type="RefSeq" id="WP_156950326.1">
    <property type="nucleotide sequence ID" value="NZ_ARYL01000001.1"/>
</dbReference>
<organism evidence="2 3">
    <name type="scientific">Hyphomonas oceanitis SCH89</name>
    <dbReference type="NCBI Taxonomy" id="1280953"/>
    <lineage>
        <taxon>Bacteria</taxon>
        <taxon>Pseudomonadati</taxon>
        <taxon>Pseudomonadota</taxon>
        <taxon>Alphaproteobacteria</taxon>
        <taxon>Hyphomonadales</taxon>
        <taxon>Hyphomonadaceae</taxon>
        <taxon>Hyphomonas</taxon>
    </lineage>
</organism>
<keyword evidence="3" id="KW-1185">Reference proteome</keyword>
<feature type="repeat" description="TPR" evidence="1">
    <location>
        <begin position="244"/>
        <end position="277"/>
    </location>
</feature>
<evidence type="ECO:0000313" key="3">
    <source>
        <dbReference type="Proteomes" id="UP000024942"/>
    </source>
</evidence>
<dbReference type="EMBL" id="ARYL01000001">
    <property type="protein sequence ID" value="KDA04350.1"/>
    <property type="molecule type" value="Genomic_DNA"/>
</dbReference>
<evidence type="ECO:0000256" key="1">
    <source>
        <dbReference type="PROSITE-ProRule" id="PRU00339"/>
    </source>
</evidence>
<dbReference type="Proteomes" id="UP000024942">
    <property type="component" value="Unassembled WGS sequence"/>
</dbReference>
<gene>
    <name evidence="2" type="ORF">HOC_00655</name>
</gene>
<dbReference type="PATRIC" id="fig|1280953.3.peg.130"/>
<dbReference type="eggNOG" id="ENOG50340K3">
    <property type="taxonomic scope" value="Bacteria"/>
</dbReference>
<protein>
    <submittedName>
        <fullName evidence="2">Uncharacterized protein</fullName>
    </submittedName>
</protein>
<dbReference type="SUPFAM" id="SSF48452">
    <property type="entry name" value="TPR-like"/>
    <property type="match status" value="1"/>
</dbReference>
<reference evidence="2 3" key="1">
    <citation type="journal article" date="2014" name="Antonie Van Leeuwenhoek">
        <title>Hyphomonas beringensis sp. nov. and Hyphomonas chukchiensis sp. nov., isolated from surface seawater of the Bering Sea and Chukchi Sea.</title>
        <authorList>
            <person name="Li C."/>
            <person name="Lai Q."/>
            <person name="Li G."/>
            <person name="Dong C."/>
            <person name="Wang J."/>
            <person name="Liao Y."/>
            <person name="Shao Z."/>
        </authorList>
    </citation>
    <scope>NUCLEOTIDE SEQUENCE [LARGE SCALE GENOMIC DNA]</scope>
    <source>
        <strain evidence="2 3">SCH89</strain>
    </source>
</reference>
<evidence type="ECO:0000313" key="2">
    <source>
        <dbReference type="EMBL" id="KDA04350.1"/>
    </source>
</evidence>
<dbReference type="PROSITE" id="PS51257">
    <property type="entry name" value="PROKAR_LIPOPROTEIN"/>
    <property type="match status" value="1"/>
</dbReference>
<comment type="caution">
    <text evidence="2">The sequence shown here is derived from an EMBL/GenBank/DDBJ whole genome shotgun (WGS) entry which is preliminary data.</text>
</comment>
<sequence>MGELIMKSLCFLAPLFGAICACTAVPSSPEKHHEPTLARELLELERQAFTVETQIDDPSLYVSAENQIDKLTSDTFKAFAAQKINVKKARSDEGEALKALLAIEQVLVENHFLLHIKTTLMRDMLSAEPPRPQTHLTRGREKFFNSHKDEMFYHFDCDLGSYLIMGIGDALELPITFVEVPNHNFVRWTFDDGTYINWDTNSAAIVTDDDFRRGRSRTSRQGFDQDTEIRAGYLRNMTRDEIKGYHLGLVGSRLSGKGKKEEARNVFEKAIELRPNGTTAHNNLSWMIVTSEKFQDSASAQRALTLSQKVYAIDPSDLNANDTLACAYAATGEFVRAIEIEKLAFSNEAKIAAFGANRTCLDMVLSGELEP</sequence>
<accession>A0A059GCQ0</accession>
<dbReference type="AlphaFoldDB" id="A0A059GCQ0"/>
<dbReference type="OrthoDB" id="7605060at2"/>
<dbReference type="InterPro" id="IPR019734">
    <property type="entry name" value="TPR_rpt"/>
</dbReference>
<dbReference type="STRING" id="1280953.HOC_00655"/>
<keyword evidence="1" id="KW-0802">TPR repeat</keyword>
<dbReference type="Gene3D" id="1.25.40.10">
    <property type="entry name" value="Tetratricopeptide repeat domain"/>
    <property type="match status" value="1"/>
</dbReference>